<evidence type="ECO:0000313" key="3">
    <source>
        <dbReference type="EMBL" id="KAA6383306.1"/>
    </source>
</evidence>
<comment type="caution">
    <text evidence="3">The sequence shown here is derived from an EMBL/GenBank/DDBJ whole genome shotgun (WGS) entry which is preliminary data.</text>
</comment>
<dbReference type="InterPro" id="IPR012677">
    <property type="entry name" value="Nucleotide-bd_a/b_plait_sf"/>
</dbReference>
<dbReference type="Gene3D" id="3.30.70.330">
    <property type="match status" value="1"/>
</dbReference>
<dbReference type="GO" id="GO:0003723">
    <property type="term" value="F:RNA binding"/>
    <property type="evidence" value="ECO:0007669"/>
    <property type="project" value="UniProtKB-UniRule"/>
</dbReference>
<dbReference type="EMBL" id="SNRW01006317">
    <property type="protein sequence ID" value="KAA6383306.1"/>
    <property type="molecule type" value="Genomic_DNA"/>
</dbReference>
<organism evidence="3 4">
    <name type="scientific">Streblomastix strix</name>
    <dbReference type="NCBI Taxonomy" id="222440"/>
    <lineage>
        <taxon>Eukaryota</taxon>
        <taxon>Metamonada</taxon>
        <taxon>Preaxostyla</taxon>
        <taxon>Oxymonadida</taxon>
        <taxon>Streblomastigidae</taxon>
        <taxon>Streblomastix</taxon>
    </lineage>
</organism>
<gene>
    <name evidence="3" type="ORF">EZS28_021166</name>
</gene>
<reference evidence="3 4" key="1">
    <citation type="submission" date="2019-03" db="EMBL/GenBank/DDBJ databases">
        <title>Single cell metagenomics reveals metabolic interactions within the superorganism composed of flagellate Streblomastix strix and complex community of Bacteroidetes bacteria on its surface.</title>
        <authorList>
            <person name="Treitli S.C."/>
            <person name="Kolisko M."/>
            <person name="Husnik F."/>
            <person name="Keeling P."/>
            <person name="Hampl V."/>
        </authorList>
    </citation>
    <scope>NUCLEOTIDE SEQUENCE [LARGE SCALE GENOMIC DNA]</scope>
    <source>
        <strain evidence="3">ST1C</strain>
    </source>
</reference>
<accession>A0A5J4VLH1</accession>
<dbReference type="Pfam" id="PF00076">
    <property type="entry name" value="RRM_1"/>
    <property type="match status" value="1"/>
</dbReference>
<name>A0A5J4VLH1_9EUKA</name>
<evidence type="ECO:0000313" key="4">
    <source>
        <dbReference type="Proteomes" id="UP000324800"/>
    </source>
</evidence>
<dbReference type="Proteomes" id="UP000324800">
    <property type="component" value="Unassembled WGS sequence"/>
</dbReference>
<proteinExistence type="predicted"/>
<evidence type="ECO:0000259" key="2">
    <source>
        <dbReference type="PROSITE" id="PS50102"/>
    </source>
</evidence>
<keyword evidence="1" id="KW-0694">RNA-binding</keyword>
<dbReference type="InterPro" id="IPR000504">
    <property type="entry name" value="RRM_dom"/>
</dbReference>
<dbReference type="AlphaFoldDB" id="A0A5J4VLH1"/>
<dbReference type="SUPFAM" id="SSF54928">
    <property type="entry name" value="RNA-binding domain, RBD"/>
    <property type="match status" value="1"/>
</dbReference>
<evidence type="ECO:0000256" key="1">
    <source>
        <dbReference type="PROSITE-ProRule" id="PRU00176"/>
    </source>
</evidence>
<dbReference type="InterPro" id="IPR035979">
    <property type="entry name" value="RBD_domain_sf"/>
</dbReference>
<feature type="domain" description="RRM" evidence="2">
    <location>
        <begin position="25"/>
        <end position="120"/>
    </location>
</feature>
<dbReference type="SMART" id="SM00360">
    <property type="entry name" value="RRM"/>
    <property type="match status" value="1"/>
</dbReference>
<dbReference type="PROSITE" id="PS50102">
    <property type="entry name" value="RRM"/>
    <property type="match status" value="1"/>
</dbReference>
<dbReference type="CDD" id="cd00590">
    <property type="entry name" value="RRM_SF"/>
    <property type="match status" value="1"/>
</dbReference>
<sequence length="125" mass="14626">MLRSQICEEAFNPNPNFQNTCTTLRVIKYSNIPVKSNTDDENEESNLDRILCIFGRLWKFNDYDLWSFLGQHGKLVQIALKFDTSQSKQCNYAFAEYESEADAQKAMQYGQNIVFNFMNYLIIKP</sequence>
<protein>
    <recommendedName>
        <fullName evidence="2">RRM domain-containing protein</fullName>
    </recommendedName>
</protein>